<reference evidence="2" key="1">
    <citation type="journal article" date="2021" name="PeerJ">
        <title>Extensive microbial diversity within the chicken gut microbiome revealed by metagenomics and culture.</title>
        <authorList>
            <person name="Gilroy R."/>
            <person name="Ravi A."/>
            <person name="Getino M."/>
            <person name="Pursley I."/>
            <person name="Horton D.L."/>
            <person name="Alikhan N.F."/>
            <person name="Baker D."/>
            <person name="Gharbi K."/>
            <person name="Hall N."/>
            <person name="Watson M."/>
            <person name="Adriaenssens E.M."/>
            <person name="Foster-Nyarko E."/>
            <person name="Jarju S."/>
            <person name="Secka A."/>
            <person name="Antonio M."/>
            <person name="Oren A."/>
            <person name="Chaudhuri R.R."/>
            <person name="La Ragione R."/>
            <person name="Hildebrand F."/>
            <person name="Pallen M.J."/>
        </authorList>
    </citation>
    <scope>NUCLEOTIDE SEQUENCE</scope>
    <source>
        <strain evidence="2">CHK165-8395</strain>
    </source>
</reference>
<dbReference type="SUPFAM" id="SSF50891">
    <property type="entry name" value="Cyclophilin-like"/>
    <property type="match status" value="1"/>
</dbReference>
<organism evidence="2 3">
    <name type="scientific">Phocaeicola coprocola</name>
    <dbReference type="NCBI Taxonomy" id="310298"/>
    <lineage>
        <taxon>Bacteria</taxon>
        <taxon>Pseudomonadati</taxon>
        <taxon>Bacteroidota</taxon>
        <taxon>Bacteroidia</taxon>
        <taxon>Bacteroidales</taxon>
        <taxon>Bacteroidaceae</taxon>
        <taxon>Phocaeicola</taxon>
    </lineage>
</organism>
<reference evidence="2" key="2">
    <citation type="submission" date="2021-09" db="EMBL/GenBank/DDBJ databases">
        <authorList>
            <person name="Gilroy R."/>
        </authorList>
    </citation>
    <scope>NUCLEOTIDE SEQUENCE</scope>
    <source>
        <strain evidence="2">CHK165-8395</strain>
    </source>
</reference>
<protein>
    <recommendedName>
        <fullName evidence="1">Cyclophilin-like domain-containing protein</fullName>
    </recommendedName>
</protein>
<gene>
    <name evidence="2" type="ORF">K8U81_00025</name>
</gene>
<sequence>MRYCLLSGRLFMSVIAVLLFVAVTSYGNNLGKAPIQFNKDKICNKSKTMERDTIKLHIGSKVFVAVLENNSSAMALKELLAKCNVTVEMSDYAHMEKVGTLGVRLPRNDEWIQTDSGDLILYQGHYMVIYYDRNSYSLTRLGKIINVTQNELKNALGKGNVSVVLSLE</sequence>
<accession>A0A921FCU7</accession>
<evidence type="ECO:0000313" key="2">
    <source>
        <dbReference type="EMBL" id="HJF06569.1"/>
    </source>
</evidence>
<dbReference type="Gene3D" id="2.40.100.20">
    <property type="match status" value="1"/>
</dbReference>
<name>A0A921FCU7_9BACT</name>
<evidence type="ECO:0000313" key="3">
    <source>
        <dbReference type="Proteomes" id="UP000718012"/>
    </source>
</evidence>
<dbReference type="InterPro" id="IPR029000">
    <property type="entry name" value="Cyclophilin-like_dom_sf"/>
</dbReference>
<dbReference type="AlphaFoldDB" id="A0A921FCU7"/>
<dbReference type="InterPro" id="IPR041183">
    <property type="entry name" value="Cyclophilin-like"/>
</dbReference>
<dbReference type="EMBL" id="DYXD01000001">
    <property type="protein sequence ID" value="HJF06569.1"/>
    <property type="molecule type" value="Genomic_DNA"/>
</dbReference>
<dbReference type="Pfam" id="PF18050">
    <property type="entry name" value="Cyclophil_like2"/>
    <property type="match status" value="1"/>
</dbReference>
<comment type="caution">
    <text evidence="2">The sequence shown here is derived from an EMBL/GenBank/DDBJ whole genome shotgun (WGS) entry which is preliminary data.</text>
</comment>
<dbReference type="Proteomes" id="UP000718012">
    <property type="component" value="Unassembled WGS sequence"/>
</dbReference>
<feature type="domain" description="Cyclophilin-like" evidence="1">
    <location>
        <begin position="57"/>
        <end position="165"/>
    </location>
</feature>
<evidence type="ECO:0000259" key="1">
    <source>
        <dbReference type="Pfam" id="PF18050"/>
    </source>
</evidence>
<proteinExistence type="predicted"/>